<dbReference type="PROSITE" id="PS51118">
    <property type="entry name" value="HTH_HXLR"/>
    <property type="match status" value="1"/>
</dbReference>
<dbReference type="PANTHER" id="PTHR33204:SF18">
    <property type="entry name" value="TRANSCRIPTIONAL REGULATORY PROTEIN"/>
    <property type="match status" value="1"/>
</dbReference>
<dbReference type="EMBL" id="CP021330">
    <property type="protein sequence ID" value="AVX05735.1"/>
    <property type="molecule type" value="Genomic_DNA"/>
</dbReference>
<organism evidence="5 6">
    <name type="scientific">Maritalea myrionectae</name>
    <dbReference type="NCBI Taxonomy" id="454601"/>
    <lineage>
        <taxon>Bacteria</taxon>
        <taxon>Pseudomonadati</taxon>
        <taxon>Pseudomonadota</taxon>
        <taxon>Alphaproteobacteria</taxon>
        <taxon>Hyphomicrobiales</taxon>
        <taxon>Devosiaceae</taxon>
        <taxon>Maritalea</taxon>
    </lineage>
</organism>
<evidence type="ECO:0000256" key="3">
    <source>
        <dbReference type="ARBA" id="ARBA00023163"/>
    </source>
</evidence>
<dbReference type="InterPro" id="IPR036527">
    <property type="entry name" value="SCP2_sterol-bd_dom_sf"/>
</dbReference>
<dbReference type="InterPro" id="IPR002577">
    <property type="entry name" value="HTH_HxlR"/>
</dbReference>
<sequence length="240" mass="27469">MTKFRTRKGALMRGSYGQFCPISMASEILCARWTPLLIREFLCGSTRFNDLRRGVPRMSPSLLSKRLGELETVGVIRSFKNKQGTQEYRLTKAGEDLRPLIMGIGTWGQRWVETEVSLNNLDPELLIWDMHRCLNIAPLPARRVCLQFVFSNLPKARQNYWLLADPQSGVEACYADPGYDVDLFSESTLRTMTAIWMGLDTVERAIDEGRLELSGEREVITCMQEWLGLSPFAHEKRMVD</sequence>
<feature type="domain" description="HTH hxlR-type" evidence="4">
    <location>
        <begin position="20"/>
        <end position="116"/>
    </location>
</feature>
<accession>A0A2R4MI90</accession>
<evidence type="ECO:0000256" key="2">
    <source>
        <dbReference type="ARBA" id="ARBA00023125"/>
    </source>
</evidence>
<reference evidence="5 6" key="1">
    <citation type="submission" date="2017-05" db="EMBL/GenBank/DDBJ databases">
        <title>Genome Analysis of Maritalea myrionectae HL2708#5.</title>
        <authorList>
            <consortium name="Cotde Inc.-PKNU"/>
            <person name="Jang D."/>
            <person name="Oh H.-M."/>
        </authorList>
    </citation>
    <scope>NUCLEOTIDE SEQUENCE [LARGE SCALE GENOMIC DNA]</scope>
    <source>
        <strain evidence="5 6">HL2708#5</strain>
    </source>
</reference>
<dbReference type="STRING" id="1122213.GCA_000423365_00921"/>
<proteinExistence type="predicted"/>
<protein>
    <recommendedName>
        <fullName evidence="4">HTH hxlR-type domain-containing protein</fullName>
    </recommendedName>
</protein>
<evidence type="ECO:0000256" key="1">
    <source>
        <dbReference type="ARBA" id="ARBA00023015"/>
    </source>
</evidence>
<evidence type="ECO:0000313" key="5">
    <source>
        <dbReference type="EMBL" id="AVX05735.1"/>
    </source>
</evidence>
<dbReference type="Pfam" id="PF01638">
    <property type="entry name" value="HxlR"/>
    <property type="match status" value="1"/>
</dbReference>
<gene>
    <name evidence="5" type="ORF">MXMO3_03229</name>
</gene>
<dbReference type="AlphaFoldDB" id="A0A2R4MI90"/>
<dbReference type="SUPFAM" id="SSF55718">
    <property type="entry name" value="SCP-like"/>
    <property type="match status" value="1"/>
</dbReference>
<dbReference type="KEGG" id="mmyr:MXMO3_03229"/>
<dbReference type="PANTHER" id="PTHR33204">
    <property type="entry name" value="TRANSCRIPTIONAL REGULATOR, MARR FAMILY"/>
    <property type="match status" value="1"/>
</dbReference>
<evidence type="ECO:0000313" key="6">
    <source>
        <dbReference type="Proteomes" id="UP000258927"/>
    </source>
</evidence>
<name>A0A2R4MI90_9HYPH</name>
<keyword evidence="2" id="KW-0238">DNA-binding</keyword>
<dbReference type="InterPro" id="IPR036390">
    <property type="entry name" value="WH_DNA-bd_sf"/>
</dbReference>
<dbReference type="InterPro" id="IPR036388">
    <property type="entry name" value="WH-like_DNA-bd_sf"/>
</dbReference>
<dbReference type="SUPFAM" id="SSF46785">
    <property type="entry name" value="Winged helix' DNA-binding domain"/>
    <property type="match status" value="1"/>
</dbReference>
<keyword evidence="3" id="KW-0804">Transcription</keyword>
<evidence type="ECO:0000259" key="4">
    <source>
        <dbReference type="PROSITE" id="PS51118"/>
    </source>
</evidence>
<dbReference type="Gene3D" id="1.10.10.10">
    <property type="entry name" value="Winged helix-like DNA-binding domain superfamily/Winged helix DNA-binding domain"/>
    <property type="match status" value="1"/>
</dbReference>
<dbReference type="GO" id="GO:0003677">
    <property type="term" value="F:DNA binding"/>
    <property type="evidence" value="ECO:0007669"/>
    <property type="project" value="UniProtKB-KW"/>
</dbReference>
<keyword evidence="6" id="KW-1185">Reference proteome</keyword>
<keyword evidence="1" id="KW-0805">Transcription regulation</keyword>
<dbReference type="Proteomes" id="UP000258927">
    <property type="component" value="Chromosome"/>
</dbReference>